<name>A0A5C6NU73_9TELE</name>
<keyword evidence="2" id="KW-1185">Reference proteome</keyword>
<gene>
    <name evidence="1" type="ORF">D4764_17G0003060</name>
</gene>
<comment type="caution">
    <text evidence="1">The sequence shown here is derived from an EMBL/GenBank/DDBJ whole genome shotgun (WGS) entry which is preliminary data.</text>
</comment>
<organism evidence="1 2">
    <name type="scientific">Takifugu flavidus</name>
    <name type="common">sansaifugu</name>
    <dbReference type="NCBI Taxonomy" id="433684"/>
    <lineage>
        <taxon>Eukaryota</taxon>
        <taxon>Metazoa</taxon>
        <taxon>Chordata</taxon>
        <taxon>Craniata</taxon>
        <taxon>Vertebrata</taxon>
        <taxon>Euteleostomi</taxon>
        <taxon>Actinopterygii</taxon>
        <taxon>Neopterygii</taxon>
        <taxon>Teleostei</taxon>
        <taxon>Neoteleostei</taxon>
        <taxon>Acanthomorphata</taxon>
        <taxon>Eupercaria</taxon>
        <taxon>Tetraodontiformes</taxon>
        <taxon>Tetradontoidea</taxon>
        <taxon>Tetraodontidae</taxon>
        <taxon>Takifugu</taxon>
    </lineage>
</organism>
<protein>
    <submittedName>
        <fullName evidence="1">Uncharacterized protein</fullName>
    </submittedName>
</protein>
<dbReference type="Proteomes" id="UP000324091">
    <property type="component" value="Chromosome 17"/>
</dbReference>
<sequence length="166" mass="17919">MAETVSLSPPVHIRPALQGLEEPLDLPLHLLGDSPPDKCAIFRIIFDIIGMSEGCQEVLTLPCCPPPSDTPTHMRSPCGSAPDGRSGGYTANFYLKMVPAPVNPVTPTSGDYRSLSEVAQQFRIVTTGNVLSNCVAEADLCWRIVTWGHLPGQASLLPTITQLHCW</sequence>
<accession>A0A5C6NU73</accession>
<reference evidence="1 2" key="1">
    <citation type="submission" date="2019-04" db="EMBL/GenBank/DDBJ databases">
        <title>Chromosome genome assembly for Takifugu flavidus.</title>
        <authorList>
            <person name="Xiao S."/>
        </authorList>
    </citation>
    <scope>NUCLEOTIDE SEQUENCE [LARGE SCALE GENOMIC DNA]</scope>
    <source>
        <strain evidence="1">HTHZ2018</strain>
        <tissue evidence="1">Muscle</tissue>
    </source>
</reference>
<dbReference type="EMBL" id="RHFK02000009">
    <property type="protein sequence ID" value="TWW70823.1"/>
    <property type="molecule type" value="Genomic_DNA"/>
</dbReference>
<dbReference type="AlphaFoldDB" id="A0A5C6NU73"/>
<evidence type="ECO:0000313" key="1">
    <source>
        <dbReference type="EMBL" id="TWW70823.1"/>
    </source>
</evidence>
<proteinExistence type="predicted"/>
<evidence type="ECO:0000313" key="2">
    <source>
        <dbReference type="Proteomes" id="UP000324091"/>
    </source>
</evidence>